<dbReference type="EMBL" id="BARU01028672">
    <property type="protein sequence ID" value="GAH73328.1"/>
    <property type="molecule type" value="Genomic_DNA"/>
</dbReference>
<gene>
    <name evidence="1" type="ORF">S03H2_45728</name>
</gene>
<dbReference type="AlphaFoldDB" id="X1JU44"/>
<comment type="caution">
    <text evidence="1">The sequence shown here is derived from an EMBL/GenBank/DDBJ whole genome shotgun (WGS) entry which is preliminary data.</text>
</comment>
<accession>X1JU44</accession>
<reference evidence="1" key="1">
    <citation type="journal article" date="2014" name="Front. Microbiol.">
        <title>High frequency of phylogenetically diverse reductive dehalogenase-homologous genes in deep subseafloor sedimentary metagenomes.</title>
        <authorList>
            <person name="Kawai M."/>
            <person name="Futagami T."/>
            <person name="Toyoda A."/>
            <person name="Takaki Y."/>
            <person name="Nishi S."/>
            <person name="Hori S."/>
            <person name="Arai W."/>
            <person name="Tsubouchi T."/>
            <person name="Morono Y."/>
            <person name="Uchiyama I."/>
            <person name="Ito T."/>
            <person name="Fujiyama A."/>
            <person name="Inagaki F."/>
            <person name="Takami H."/>
        </authorList>
    </citation>
    <scope>NUCLEOTIDE SEQUENCE</scope>
    <source>
        <strain evidence="1">Expedition CK06-06</strain>
    </source>
</reference>
<feature type="non-terminal residue" evidence="1">
    <location>
        <position position="1"/>
    </location>
</feature>
<sequence length="227" mass="27438">KLNDPSEFFRKLRHLLGKFDRSAAPFAYFYDRLLKLMPKKRFTQRGMLRIKKEVLKKLKTYYLWFRKPMDEISIQFYHDLYVIFFQPEKMTPKRKDLLEMLLSAHPDLKIYRELTLLLGELSRLPVEDIDGHQIDDLHENPSFSKKLNTAIKTIKKHKDNILRFVDFFKQHPNLLKSQRSTMEYYNQKFKQPFESGNNLLKKERLLGRLHTQLSGKIEWYLDEEVVI</sequence>
<name>X1JU44_9ZZZZ</name>
<organism evidence="1">
    <name type="scientific">marine sediment metagenome</name>
    <dbReference type="NCBI Taxonomy" id="412755"/>
    <lineage>
        <taxon>unclassified sequences</taxon>
        <taxon>metagenomes</taxon>
        <taxon>ecological metagenomes</taxon>
    </lineage>
</organism>
<protein>
    <submittedName>
        <fullName evidence="1">Uncharacterized protein</fullName>
    </submittedName>
</protein>
<proteinExistence type="predicted"/>
<evidence type="ECO:0000313" key="1">
    <source>
        <dbReference type="EMBL" id="GAH73328.1"/>
    </source>
</evidence>